<evidence type="ECO:0000313" key="2">
    <source>
        <dbReference type="EMBL" id="OGY26555.1"/>
    </source>
</evidence>
<dbReference type="Proteomes" id="UP000177588">
    <property type="component" value="Unassembled WGS sequence"/>
</dbReference>
<sequence>MRKRLIFALLIFVVLIVAGLFFFFTHYNFRYKSLRLSPTRTLSGWLNLDKQVAFHSYEVLTSHPEESKQYLPVWEGMFKKRNSMSTEYFNSHILVLSSNVSERPGIEESSGIFNKEQKLLDINYHLKINWVQLKLSDTLIIQVGDQQLSADPTKYEEESLALELEPDYMYFANQVKIKPAAHVISRPSLIWKVFRVSPIFTLGFDVNEDLRLTPEGDIVMQLNGTKNSFANQCLTSLIYLESGLMNPVKETACLIY</sequence>
<reference evidence="2 3" key="1">
    <citation type="journal article" date="2016" name="Nat. Commun.">
        <title>Thousands of microbial genomes shed light on interconnected biogeochemical processes in an aquifer system.</title>
        <authorList>
            <person name="Anantharaman K."/>
            <person name="Brown C.T."/>
            <person name="Hug L.A."/>
            <person name="Sharon I."/>
            <person name="Castelle C.J."/>
            <person name="Probst A.J."/>
            <person name="Thomas B.C."/>
            <person name="Singh A."/>
            <person name="Wilkins M.J."/>
            <person name="Karaoz U."/>
            <person name="Brodie E.L."/>
            <person name="Williams K.H."/>
            <person name="Hubbard S.S."/>
            <person name="Banfield J.F."/>
        </authorList>
    </citation>
    <scope>NUCLEOTIDE SEQUENCE [LARGE SCALE GENOMIC DNA]</scope>
</reference>
<gene>
    <name evidence="2" type="ORF">A2Z24_00100</name>
</gene>
<accession>A0A1G1WFT7</accession>
<keyword evidence="1" id="KW-0472">Membrane</keyword>
<protein>
    <submittedName>
        <fullName evidence="2">Uncharacterized protein</fullName>
    </submittedName>
</protein>
<name>A0A1G1WFT7_9BACT</name>
<feature type="transmembrane region" description="Helical" evidence="1">
    <location>
        <begin position="6"/>
        <end position="27"/>
    </location>
</feature>
<keyword evidence="1" id="KW-1133">Transmembrane helix</keyword>
<comment type="caution">
    <text evidence="2">The sequence shown here is derived from an EMBL/GenBank/DDBJ whole genome shotgun (WGS) entry which is preliminary data.</text>
</comment>
<dbReference type="AlphaFoldDB" id="A0A1G1WFT7"/>
<organism evidence="2 3">
    <name type="scientific">Candidatus Woykebacteria bacterium RBG_16_44_10</name>
    <dbReference type="NCBI Taxonomy" id="1802597"/>
    <lineage>
        <taxon>Bacteria</taxon>
        <taxon>Candidatus Woykeibacteriota</taxon>
    </lineage>
</organism>
<keyword evidence="1" id="KW-0812">Transmembrane</keyword>
<evidence type="ECO:0000256" key="1">
    <source>
        <dbReference type="SAM" id="Phobius"/>
    </source>
</evidence>
<evidence type="ECO:0000313" key="3">
    <source>
        <dbReference type="Proteomes" id="UP000177588"/>
    </source>
</evidence>
<proteinExistence type="predicted"/>
<dbReference type="EMBL" id="MHCT01000004">
    <property type="protein sequence ID" value="OGY26555.1"/>
    <property type="molecule type" value="Genomic_DNA"/>
</dbReference>